<dbReference type="Proteomes" id="UP000640333">
    <property type="component" value="Unassembled WGS sequence"/>
</dbReference>
<dbReference type="HAMAP" id="MF_01151">
    <property type="entry name" value="GrpE"/>
    <property type="match status" value="1"/>
</dbReference>
<feature type="region of interest" description="Disordered" evidence="14">
    <location>
        <begin position="1"/>
        <end position="40"/>
    </location>
</feature>
<dbReference type="RefSeq" id="WP_193951465.1">
    <property type="nucleotide sequence ID" value="NZ_JADEYS010000001.1"/>
</dbReference>
<dbReference type="GO" id="GO:0006457">
    <property type="term" value="P:protein folding"/>
    <property type="evidence" value="ECO:0007669"/>
    <property type="project" value="InterPro"/>
</dbReference>
<dbReference type="GO" id="GO:0042803">
    <property type="term" value="F:protein homodimerization activity"/>
    <property type="evidence" value="ECO:0007669"/>
    <property type="project" value="InterPro"/>
</dbReference>
<dbReference type="Gene3D" id="2.30.22.10">
    <property type="entry name" value="Head domain of nucleotide exchange factor GrpE"/>
    <property type="match status" value="1"/>
</dbReference>
<dbReference type="PRINTS" id="PR00773">
    <property type="entry name" value="GRPEPROTEIN"/>
</dbReference>
<comment type="similarity">
    <text evidence="2 10 12">Belongs to the GrpE family.</text>
</comment>
<dbReference type="InterPro" id="IPR013805">
    <property type="entry name" value="GrpE_CC"/>
</dbReference>
<dbReference type="AlphaFoldDB" id="A0A8J7FR79"/>
<dbReference type="InterPro" id="IPR000740">
    <property type="entry name" value="GrpE"/>
</dbReference>
<evidence type="ECO:0000256" key="11">
    <source>
        <dbReference type="RuleBase" id="RU000639"/>
    </source>
</evidence>
<evidence type="ECO:0000256" key="4">
    <source>
        <dbReference type="ARBA" id="ARBA00022490"/>
    </source>
</evidence>
<evidence type="ECO:0000256" key="3">
    <source>
        <dbReference type="ARBA" id="ARBA00011738"/>
    </source>
</evidence>
<evidence type="ECO:0000256" key="8">
    <source>
        <dbReference type="ARBA" id="ARBA00072274"/>
    </source>
</evidence>
<feature type="coiled-coil region" evidence="13">
    <location>
        <begin position="48"/>
        <end position="75"/>
    </location>
</feature>
<dbReference type="InterPro" id="IPR009012">
    <property type="entry name" value="GrpE_head"/>
</dbReference>
<evidence type="ECO:0000256" key="2">
    <source>
        <dbReference type="ARBA" id="ARBA00009054"/>
    </source>
</evidence>
<comment type="function">
    <text evidence="7 10 11">Participates actively in the response to hyperosmotic and heat shock by preventing the aggregation of stress-denatured proteins, in association with DnaK and GrpE. It is the nucleotide exchange factor for DnaK and may function as a thermosensor. Unfolded proteins bind initially to DnaJ; upon interaction with the DnaJ-bound protein, DnaK hydrolyzes its bound ATP, resulting in the formation of a stable complex. GrpE releases ADP from DnaK; ATP binding to DnaK triggers the release of the substrate protein, thus completing the reaction cycle. Several rounds of ATP-dependent interactions between DnaJ, DnaK and GrpE are required for fully efficient folding.</text>
</comment>
<organism evidence="15 16">
    <name type="scientific">Pontibacterium sinense</name>
    <dbReference type="NCBI Taxonomy" id="2781979"/>
    <lineage>
        <taxon>Bacteria</taxon>
        <taxon>Pseudomonadati</taxon>
        <taxon>Pseudomonadota</taxon>
        <taxon>Gammaproteobacteria</taxon>
        <taxon>Oceanospirillales</taxon>
        <taxon>Oceanospirillaceae</taxon>
        <taxon>Pontibacterium</taxon>
    </lineage>
</organism>
<keyword evidence="16" id="KW-1185">Reference proteome</keyword>
<dbReference type="NCBIfam" id="NF010748">
    <property type="entry name" value="PRK14150.1"/>
    <property type="match status" value="1"/>
</dbReference>
<evidence type="ECO:0000256" key="14">
    <source>
        <dbReference type="SAM" id="MobiDB-lite"/>
    </source>
</evidence>
<evidence type="ECO:0000256" key="12">
    <source>
        <dbReference type="RuleBase" id="RU004478"/>
    </source>
</evidence>
<evidence type="ECO:0000313" key="15">
    <source>
        <dbReference type="EMBL" id="MBE9395910.1"/>
    </source>
</evidence>
<accession>A0A8J7FR79</accession>
<comment type="caution">
    <text evidence="15">The sequence shown here is derived from an EMBL/GenBank/DDBJ whole genome shotgun (WGS) entry which is preliminary data.</text>
</comment>
<dbReference type="SUPFAM" id="SSF51064">
    <property type="entry name" value="Head domain of nucleotide exchange factor GrpE"/>
    <property type="match status" value="1"/>
</dbReference>
<dbReference type="PROSITE" id="PS01071">
    <property type="entry name" value="GRPE"/>
    <property type="match status" value="1"/>
</dbReference>
<keyword evidence="6 10" id="KW-0143">Chaperone</keyword>
<sequence length="201" mass="21777">MANEDKAPETEATEQAEQTVAEEVTVEEQAATESDPLAEEATPELLSIAELMSQLEVAQADVAALKDQILRGQAETQNIRRRAEQDVEKAHKFGVEKFATEMLGVVDNLERAIEAAGDDEAVKPMREGVEMTLDMLIGGLAKFNVEQLNPEGEAFNPELHQAMSMVPAEGVAPNTVVAVMQKGYSLNGRLVRPAMVMVSKA</sequence>
<evidence type="ECO:0000313" key="16">
    <source>
        <dbReference type="Proteomes" id="UP000640333"/>
    </source>
</evidence>
<dbReference type="CDD" id="cd00446">
    <property type="entry name" value="GrpE"/>
    <property type="match status" value="1"/>
</dbReference>
<dbReference type="GO" id="GO:0005829">
    <property type="term" value="C:cytosol"/>
    <property type="evidence" value="ECO:0007669"/>
    <property type="project" value="TreeGrafter"/>
</dbReference>
<proteinExistence type="inferred from homology"/>
<dbReference type="SUPFAM" id="SSF58014">
    <property type="entry name" value="Coiled-coil domain of nucleotide exchange factor GrpE"/>
    <property type="match status" value="1"/>
</dbReference>
<dbReference type="GO" id="GO:0051087">
    <property type="term" value="F:protein-folding chaperone binding"/>
    <property type="evidence" value="ECO:0007669"/>
    <property type="project" value="InterPro"/>
</dbReference>
<evidence type="ECO:0000256" key="1">
    <source>
        <dbReference type="ARBA" id="ARBA00004496"/>
    </source>
</evidence>
<evidence type="ECO:0000256" key="13">
    <source>
        <dbReference type="SAM" id="Coils"/>
    </source>
</evidence>
<dbReference type="Pfam" id="PF01025">
    <property type="entry name" value="GrpE"/>
    <property type="match status" value="1"/>
</dbReference>
<gene>
    <name evidence="10 15" type="primary">grpE</name>
    <name evidence="15" type="ORF">IOQ59_01410</name>
</gene>
<comment type="subcellular location">
    <subcellularLocation>
        <location evidence="1 10">Cytoplasm</location>
    </subcellularLocation>
</comment>
<evidence type="ECO:0000256" key="10">
    <source>
        <dbReference type="HAMAP-Rule" id="MF_01151"/>
    </source>
</evidence>
<keyword evidence="13" id="KW-0175">Coiled coil</keyword>
<evidence type="ECO:0000256" key="6">
    <source>
        <dbReference type="ARBA" id="ARBA00023186"/>
    </source>
</evidence>
<feature type="compositionally biased region" description="Low complexity" evidence="14">
    <location>
        <begin position="13"/>
        <end position="33"/>
    </location>
</feature>
<dbReference type="GO" id="GO:0000774">
    <property type="term" value="F:adenyl-nucleotide exchange factor activity"/>
    <property type="evidence" value="ECO:0007669"/>
    <property type="project" value="InterPro"/>
</dbReference>
<protein>
    <recommendedName>
        <fullName evidence="8 10">Protein GrpE</fullName>
    </recommendedName>
    <alternativeName>
        <fullName evidence="9 10">HSP-70 cofactor</fullName>
    </alternativeName>
</protein>
<dbReference type="Gene3D" id="3.90.20.20">
    <property type="match status" value="1"/>
</dbReference>
<keyword evidence="4 10" id="KW-0963">Cytoplasm</keyword>
<dbReference type="PANTHER" id="PTHR21237:SF23">
    <property type="entry name" value="GRPE PROTEIN HOMOLOG, MITOCHONDRIAL"/>
    <property type="match status" value="1"/>
</dbReference>
<name>A0A8J7FR79_9GAMM</name>
<dbReference type="NCBIfam" id="NF010737">
    <property type="entry name" value="PRK14139.1"/>
    <property type="match status" value="1"/>
</dbReference>
<evidence type="ECO:0000256" key="9">
    <source>
        <dbReference type="ARBA" id="ARBA00076414"/>
    </source>
</evidence>
<evidence type="ECO:0000256" key="7">
    <source>
        <dbReference type="ARBA" id="ARBA00053401"/>
    </source>
</evidence>
<evidence type="ECO:0000256" key="5">
    <source>
        <dbReference type="ARBA" id="ARBA00023016"/>
    </source>
</evidence>
<comment type="subunit">
    <text evidence="3 10">Homodimer.</text>
</comment>
<dbReference type="FunFam" id="2.30.22.10:FF:000001">
    <property type="entry name" value="Protein GrpE"/>
    <property type="match status" value="1"/>
</dbReference>
<reference evidence="15" key="1">
    <citation type="submission" date="2020-10" db="EMBL/GenBank/DDBJ databases">
        <title>Bacterium isolated from coastal waters sediment.</title>
        <authorList>
            <person name="Chen R.-J."/>
            <person name="Lu D.-C."/>
            <person name="Zhu K.-L."/>
            <person name="Du Z.-J."/>
        </authorList>
    </citation>
    <scope>NUCLEOTIDE SEQUENCE</scope>
    <source>
        <strain evidence="15">N1Y112</strain>
    </source>
</reference>
<keyword evidence="5 10" id="KW-0346">Stress response</keyword>
<dbReference type="EMBL" id="JADEYS010000001">
    <property type="protein sequence ID" value="MBE9395910.1"/>
    <property type="molecule type" value="Genomic_DNA"/>
</dbReference>
<dbReference type="NCBIfam" id="NF010738">
    <property type="entry name" value="PRK14140.1"/>
    <property type="match status" value="1"/>
</dbReference>
<dbReference type="PANTHER" id="PTHR21237">
    <property type="entry name" value="GRPE PROTEIN"/>
    <property type="match status" value="1"/>
</dbReference>
<dbReference type="GO" id="GO:0051082">
    <property type="term" value="F:unfolded protein binding"/>
    <property type="evidence" value="ECO:0007669"/>
    <property type="project" value="TreeGrafter"/>
</dbReference>